<name>A0ABP8HCS3_9BURK</name>
<keyword evidence="4" id="KW-1185">Reference proteome</keyword>
<dbReference type="RefSeq" id="WP_345250969.1">
    <property type="nucleotide sequence ID" value="NZ_BAABFO010000017.1"/>
</dbReference>
<dbReference type="InterPro" id="IPR029058">
    <property type="entry name" value="AB_hydrolase_fold"/>
</dbReference>
<accession>A0ABP8HCS3</accession>
<sequence length="268" mass="28984">MSDLVYRGMSREQLDRAYNNRAAVADSHAIMEGWTQRSQAVQAPAGVDLDLPYGPRPRERIDLYLAGAGAPVLLFLHGGYWQMNRREDFRFVAEGPLAHGISVAIGGYTLAPELDLPGMVEEVRQMVAWLRARLGGRILLAGWSAGAHLAASAMDHPDVAGGLAISGIYDLEPIRHSYLNAKLGLDRAAAAQASPLWHLPARSGPLDVAFGELELPELARQSADYWQAWRGAGLRGELAALGGHNHFTILDELAAPQGRLARMVAGRA</sequence>
<reference evidence="4" key="1">
    <citation type="journal article" date="2019" name="Int. J. Syst. Evol. Microbiol.">
        <title>The Global Catalogue of Microorganisms (GCM) 10K type strain sequencing project: providing services to taxonomists for standard genome sequencing and annotation.</title>
        <authorList>
            <consortium name="The Broad Institute Genomics Platform"/>
            <consortium name="The Broad Institute Genome Sequencing Center for Infectious Disease"/>
            <person name="Wu L."/>
            <person name="Ma J."/>
        </authorList>
    </citation>
    <scope>NUCLEOTIDE SEQUENCE [LARGE SCALE GENOMIC DNA]</scope>
    <source>
        <strain evidence="4">JCM 17666</strain>
    </source>
</reference>
<dbReference type="Gene3D" id="3.40.50.1820">
    <property type="entry name" value="alpha/beta hydrolase"/>
    <property type="match status" value="1"/>
</dbReference>
<gene>
    <name evidence="3" type="ORF">GCM10023144_33000</name>
</gene>
<dbReference type="GO" id="GO:0016787">
    <property type="term" value="F:hydrolase activity"/>
    <property type="evidence" value="ECO:0007669"/>
    <property type="project" value="UniProtKB-KW"/>
</dbReference>
<protein>
    <submittedName>
        <fullName evidence="3">Alpha/beta hydrolase</fullName>
    </submittedName>
</protein>
<organism evidence="3 4">
    <name type="scientific">Pigmentiphaga soli</name>
    <dbReference type="NCBI Taxonomy" id="1007095"/>
    <lineage>
        <taxon>Bacteria</taxon>
        <taxon>Pseudomonadati</taxon>
        <taxon>Pseudomonadota</taxon>
        <taxon>Betaproteobacteria</taxon>
        <taxon>Burkholderiales</taxon>
        <taxon>Alcaligenaceae</taxon>
        <taxon>Pigmentiphaga</taxon>
    </lineage>
</organism>
<proteinExistence type="predicted"/>
<feature type="domain" description="Alpha/beta hydrolase fold-3" evidence="2">
    <location>
        <begin position="73"/>
        <end position="173"/>
    </location>
</feature>
<keyword evidence="1 3" id="KW-0378">Hydrolase</keyword>
<dbReference type="Pfam" id="PF07859">
    <property type="entry name" value="Abhydrolase_3"/>
    <property type="match status" value="1"/>
</dbReference>
<evidence type="ECO:0000259" key="2">
    <source>
        <dbReference type="Pfam" id="PF07859"/>
    </source>
</evidence>
<dbReference type="Proteomes" id="UP001501671">
    <property type="component" value="Unassembled WGS sequence"/>
</dbReference>
<dbReference type="InterPro" id="IPR013094">
    <property type="entry name" value="AB_hydrolase_3"/>
</dbReference>
<dbReference type="PANTHER" id="PTHR48081:SF33">
    <property type="entry name" value="KYNURENINE FORMAMIDASE"/>
    <property type="match status" value="1"/>
</dbReference>
<evidence type="ECO:0000313" key="4">
    <source>
        <dbReference type="Proteomes" id="UP001501671"/>
    </source>
</evidence>
<dbReference type="EMBL" id="BAABFO010000017">
    <property type="protein sequence ID" value="GAA4337365.1"/>
    <property type="molecule type" value="Genomic_DNA"/>
</dbReference>
<comment type="caution">
    <text evidence="3">The sequence shown here is derived from an EMBL/GenBank/DDBJ whole genome shotgun (WGS) entry which is preliminary data.</text>
</comment>
<evidence type="ECO:0000313" key="3">
    <source>
        <dbReference type="EMBL" id="GAA4337365.1"/>
    </source>
</evidence>
<evidence type="ECO:0000256" key="1">
    <source>
        <dbReference type="ARBA" id="ARBA00022801"/>
    </source>
</evidence>
<dbReference type="SUPFAM" id="SSF53474">
    <property type="entry name" value="alpha/beta-Hydrolases"/>
    <property type="match status" value="1"/>
</dbReference>
<dbReference type="InterPro" id="IPR050300">
    <property type="entry name" value="GDXG_lipolytic_enzyme"/>
</dbReference>
<dbReference type="PANTHER" id="PTHR48081">
    <property type="entry name" value="AB HYDROLASE SUPERFAMILY PROTEIN C4A8.06C"/>
    <property type="match status" value="1"/>
</dbReference>